<dbReference type="PROSITE" id="PS00211">
    <property type="entry name" value="ABC_TRANSPORTER_1"/>
    <property type="match status" value="1"/>
</dbReference>
<dbReference type="Pfam" id="PF12698">
    <property type="entry name" value="ABC2_membrane_3"/>
    <property type="match status" value="1"/>
</dbReference>
<organism evidence="13 14">
    <name type="scientific">Euphydryas editha</name>
    <name type="common">Edith's checkerspot</name>
    <dbReference type="NCBI Taxonomy" id="104508"/>
    <lineage>
        <taxon>Eukaryota</taxon>
        <taxon>Metazoa</taxon>
        <taxon>Ecdysozoa</taxon>
        <taxon>Arthropoda</taxon>
        <taxon>Hexapoda</taxon>
        <taxon>Insecta</taxon>
        <taxon>Pterygota</taxon>
        <taxon>Neoptera</taxon>
        <taxon>Endopterygota</taxon>
        <taxon>Lepidoptera</taxon>
        <taxon>Glossata</taxon>
        <taxon>Ditrysia</taxon>
        <taxon>Papilionoidea</taxon>
        <taxon>Nymphalidae</taxon>
        <taxon>Nymphalinae</taxon>
        <taxon>Euphydryas</taxon>
    </lineage>
</organism>
<comment type="similarity">
    <text evidence="2">Belongs to the ABC transporter superfamily. ABCA family.</text>
</comment>
<dbReference type="SUPFAM" id="SSF52540">
    <property type="entry name" value="P-loop containing nucleoside triphosphate hydrolases"/>
    <property type="match status" value="1"/>
</dbReference>
<evidence type="ECO:0000313" key="14">
    <source>
        <dbReference type="Proteomes" id="UP001153954"/>
    </source>
</evidence>
<sequence>MAKIKGTLKVLLWKHLIVRFRRFIHTPIEIISPAILFIILFSFKEYLLVPSSKYRDEFNIQQNEPVELNSVIGPHSIFYTPETHLTSLLMNRIENSLAYQDKYTNAIKKPKITPAINEEELQKFAKEIEDNVAFIIFQNISGTWPDKLTYTIRMKKHFKTYSFRSSSDQLGSHEHFGTIYEPFMKLQWAIDSNYLELLTGKIITQRVTLQEFPYVRTKEDQTAKQISGILKGLCFLSLMLVFVFLMARLLEERISGIQELIKMVGVSNNILGVSHVLNVVPAGLVYSVLTTILLTVSSQPVLPNANPLLIFIMLVLHYMTVIALAFCSSYIVNNTQYTETLAVLAYVLLYLPGHLVQSRELPRWTLPLTGLLPHLPMYWFWDEVAALQQYGVGLSFVYITSSHTSTGCSVLACYLCLILQACLFFGVAWYLAKVRPGPYGQALPWNFLFQKKYWSKKRVTPEDYEELEDLKNTTDDPQYFEAAPKDMEVGIKIVNVSKVFSNQRALSEVTLNVYKGEITVLLGHNGAGKTTLMSIITGMLKATEGNVYVEGLETVTQRDEMQKILGLCPQHNLFFPDLTVLEHVKFFTMLKGVSYTEATNSSRALVEQLGLADRSSYKSSQLSGGMKRRLQLACALAGDAKVLVLDEPTSGLDVETRRGLWDLLLSLRGSRTVLLSTHFMEEAEALGDRVAALHAGRLRCHATTMHLKRALGECHGDGTVRYGTVGARRPSALPRDHHAPQARAR</sequence>
<comment type="subcellular location">
    <subcellularLocation>
        <location evidence="1">Membrane</location>
        <topology evidence="1">Multi-pass membrane protein</topology>
    </subcellularLocation>
</comment>
<dbReference type="InterPro" id="IPR003439">
    <property type="entry name" value="ABC_transporter-like_ATP-bd"/>
</dbReference>
<comment type="caution">
    <text evidence="13">The sequence shown here is derived from an EMBL/GenBank/DDBJ whole genome shotgun (WGS) entry which is preliminary data.</text>
</comment>
<dbReference type="PROSITE" id="PS50893">
    <property type="entry name" value="ABC_TRANSPORTER_2"/>
    <property type="match status" value="1"/>
</dbReference>
<dbReference type="PANTHER" id="PTHR19229:SF36">
    <property type="entry name" value="ATP-BINDING CASSETTE SUB-FAMILY A MEMBER 2"/>
    <property type="match status" value="1"/>
</dbReference>
<feature type="transmembrane region" description="Helical" evidence="11">
    <location>
        <begin position="411"/>
        <end position="432"/>
    </location>
</feature>
<dbReference type="PANTHER" id="PTHR19229">
    <property type="entry name" value="ATP-BINDING CASSETTE TRANSPORTER SUBFAMILY A ABCA"/>
    <property type="match status" value="1"/>
</dbReference>
<feature type="transmembrane region" description="Helical" evidence="11">
    <location>
        <begin position="308"/>
        <end position="333"/>
    </location>
</feature>
<keyword evidence="4 11" id="KW-0812">Transmembrane</keyword>
<feature type="transmembrane region" description="Helical" evidence="11">
    <location>
        <begin position="340"/>
        <end position="358"/>
    </location>
</feature>
<dbReference type="SMART" id="SM00382">
    <property type="entry name" value="AAA"/>
    <property type="match status" value="1"/>
</dbReference>
<evidence type="ECO:0000259" key="12">
    <source>
        <dbReference type="PROSITE" id="PS50893"/>
    </source>
</evidence>
<keyword evidence="5" id="KW-0677">Repeat</keyword>
<evidence type="ECO:0000256" key="5">
    <source>
        <dbReference type="ARBA" id="ARBA00022737"/>
    </source>
</evidence>
<keyword evidence="3" id="KW-0813">Transport</keyword>
<feature type="transmembrane region" description="Helical" evidence="11">
    <location>
        <begin position="23"/>
        <end position="43"/>
    </location>
</feature>
<dbReference type="CDD" id="cd03263">
    <property type="entry name" value="ABC_subfamily_A"/>
    <property type="match status" value="1"/>
</dbReference>
<dbReference type="GO" id="GO:0005524">
    <property type="term" value="F:ATP binding"/>
    <property type="evidence" value="ECO:0007669"/>
    <property type="project" value="UniProtKB-KW"/>
</dbReference>
<dbReference type="EMBL" id="CAKOGL010000008">
    <property type="protein sequence ID" value="CAH2089825.1"/>
    <property type="molecule type" value="Genomic_DNA"/>
</dbReference>
<dbReference type="Pfam" id="PF00005">
    <property type="entry name" value="ABC_tran"/>
    <property type="match status" value="1"/>
</dbReference>
<reference evidence="13" key="1">
    <citation type="submission" date="2022-03" db="EMBL/GenBank/DDBJ databases">
        <authorList>
            <person name="Tunstrom K."/>
        </authorList>
    </citation>
    <scope>NUCLEOTIDE SEQUENCE</scope>
</reference>
<feature type="domain" description="ABC transporter" evidence="12">
    <location>
        <begin position="491"/>
        <end position="720"/>
    </location>
</feature>
<evidence type="ECO:0000313" key="13">
    <source>
        <dbReference type="EMBL" id="CAH2089825.1"/>
    </source>
</evidence>
<name>A0AAU9TZ97_EUPED</name>
<evidence type="ECO:0000256" key="4">
    <source>
        <dbReference type="ARBA" id="ARBA00022692"/>
    </source>
</evidence>
<dbReference type="InterPro" id="IPR003593">
    <property type="entry name" value="AAA+_ATPase"/>
</dbReference>
<dbReference type="InterPro" id="IPR017871">
    <property type="entry name" value="ABC_transporter-like_CS"/>
</dbReference>
<keyword evidence="14" id="KW-1185">Reference proteome</keyword>
<accession>A0AAU9TZ97</accession>
<proteinExistence type="inferred from homology"/>
<keyword evidence="9 11" id="KW-0472">Membrane</keyword>
<dbReference type="InterPro" id="IPR013525">
    <property type="entry name" value="ABC2_TM"/>
</dbReference>
<dbReference type="FunFam" id="3.40.50.300:FF:002275">
    <property type="entry name" value="ATP-binding cassette, subfamily A (ABC1), member 16"/>
    <property type="match status" value="1"/>
</dbReference>
<dbReference type="GO" id="GO:0005319">
    <property type="term" value="F:lipid transporter activity"/>
    <property type="evidence" value="ECO:0007669"/>
    <property type="project" value="TreeGrafter"/>
</dbReference>
<keyword evidence="6" id="KW-0547">Nucleotide-binding</keyword>
<keyword evidence="8 11" id="KW-1133">Transmembrane helix</keyword>
<evidence type="ECO:0000256" key="11">
    <source>
        <dbReference type="SAM" id="Phobius"/>
    </source>
</evidence>
<dbReference type="GO" id="GO:0140359">
    <property type="term" value="F:ABC-type transporter activity"/>
    <property type="evidence" value="ECO:0007669"/>
    <property type="project" value="InterPro"/>
</dbReference>
<dbReference type="GO" id="GO:0016887">
    <property type="term" value="F:ATP hydrolysis activity"/>
    <property type="evidence" value="ECO:0007669"/>
    <property type="project" value="InterPro"/>
</dbReference>
<feature type="transmembrane region" description="Helical" evidence="11">
    <location>
        <begin position="229"/>
        <end position="250"/>
    </location>
</feature>
<evidence type="ECO:0000256" key="8">
    <source>
        <dbReference type="ARBA" id="ARBA00022989"/>
    </source>
</evidence>
<dbReference type="InterPro" id="IPR026082">
    <property type="entry name" value="ABCA"/>
</dbReference>
<feature type="transmembrane region" description="Helical" evidence="11">
    <location>
        <begin position="378"/>
        <end position="399"/>
    </location>
</feature>
<evidence type="ECO:0000256" key="10">
    <source>
        <dbReference type="SAM" id="MobiDB-lite"/>
    </source>
</evidence>
<dbReference type="Gene3D" id="3.40.50.300">
    <property type="entry name" value="P-loop containing nucleotide triphosphate hydrolases"/>
    <property type="match status" value="1"/>
</dbReference>
<evidence type="ECO:0000256" key="7">
    <source>
        <dbReference type="ARBA" id="ARBA00022840"/>
    </source>
</evidence>
<dbReference type="InterPro" id="IPR027417">
    <property type="entry name" value="P-loop_NTPase"/>
</dbReference>
<evidence type="ECO:0000256" key="9">
    <source>
        <dbReference type="ARBA" id="ARBA00023136"/>
    </source>
</evidence>
<feature type="transmembrane region" description="Helical" evidence="11">
    <location>
        <begin position="270"/>
        <end position="296"/>
    </location>
</feature>
<gene>
    <name evidence="13" type="ORF">EEDITHA_LOCUS5842</name>
</gene>
<feature type="region of interest" description="Disordered" evidence="10">
    <location>
        <begin position="725"/>
        <end position="745"/>
    </location>
</feature>
<dbReference type="GO" id="GO:0016020">
    <property type="term" value="C:membrane"/>
    <property type="evidence" value="ECO:0007669"/>
    <property type="project" value="UniProtKB-SubCell"/>
</dbReference>
<evidence type="ECO:0000256" key="3">
    <source>
        <dbReference type="ARBA" id="ARBA00022448"/>
    </source>
</evidence>
<dbReference type="AlphaFoldDB" id="A0AAU9TZ97"/>
<dbReference type="Proteomes" id="UP001153954">
    <property type="component" value="Unassembled WGS sequence"/>
</dbReference>
<protein>
    <recommendedName>
        <fullName evidence="12">ABC transporter domain-containing protein</fullName>
    </recommendedName>
</protein>
<evidence type="ECO:0000256" key="1">
    <source>
        <dbReference type="ARBA" id="ARBA00004141"/>
    </source>
</evidence>
<keyword evidence="7" id="KW-0067">ATP-binding</keyword>
<evidence type="ECO:0000256" key="2">
    <source>
        <dbReference type="ARBA" id="ARBA00008869"/>
    </source>
</evidence>
<evidence type="ECO:0000256" key="6">
    <source>
        <dbReference type="ARBA" id="ARBA00022741"/>
    </source>
</evidence>